<dbReference type="PANTHER" id="PTHR34093">
    <property type="entry name" value="CHLORIDE CHANNEL CLIC-LIKE PROTEIN 1"/>
    <property type="match status" value="1"/>
</dbReference>
<keyword evidence="6 9" id="KW-0472">Membrane</keyword>
<dbReference type="VEuPathDB" id="VectorBase:ISCW004237"/>
<evidence type="ECO:0000256" key="8">
    <source>
        <dbReference type="SAM" id="MobiDB-lite"/>
    </source>
</evidence>
<evidence type="ECO:0000256" key="2">
    <source>
        <dbReference type="ARBA" id="ARBA00005944"/>
    </source>
</evidence>
<dbReference type="GO" id="GO:0016020">
    <property type="term" value="C:membrane"/>
    <property type="evidence" value="ECO:0007669"/>
    <property type="project" value="UniProtKB-SubCell"/>
</dbReference>
<accession>A0A4D5RHT2</accession>
<keyword evidence="7" id="KW-0175">Coiled coil</keyword>
<proteinExistence type="inferred from homology"/>
<feature type="region of interest" description="Disordered" evidence="8">
    <location>
        <begin position="42"/>
        <end position="64"/>
    </location>
</feature>
<dbReference type="InterPro" id="IPR009231">
    <property type="entry name" value="Chloride_chnl_CLIC-like"/>
</dbReference>
<feature type="coiled-coil region" evidence="7">
    <location>
        <begin position="260"/>
        <end position="287"/>
    </location>
</feature>
<dbReference type="EMBL" id="GHJT01002711">
    <property type="protein sequence ID" value="MOY36682.1"/>
    <property type="molecule type" value="Transcribed_RNA"/>
</dbReference>
<feature type="transmembrane region" description="Helical" evidence="9">
    <location>
        <begin position="346"/>
        <end position="365"/>
    </location>
</feature>
<sequence length="610" mass="68323">MYIFERNVNKVAFFGVALILLSTALFIASSAAEVLSADARSNFASPPDSAAVDEEDTFDHDHFEDPKKMRVILGDTSGWVNPHDKMGSPQRRQQAKQQFLNRQRQRQKQLADPSLRESDPISEDTASSETRAKLYSQLRARSAANGRTFSRLPTRRDDDDDDSGVKEEPVAEEAAAPTAAAASKSCDCDCKALKRDFKRCDEQMRVLRLNQVVADGGAARGREFIYLRRLALNVVYSARYGRGDMTSNVKLEILLSPEDVASLEELAQQTETQSAQLEQQLSAMLASSTVTPFDLPAGSAVDTLLGRLAQRWAALVGPAQPAWAIPGLAALAVLAVVGLRGAPWKAWVGASLLYFFLLSFVWHWVYSLQLETARRDAFVSRNIVPPEECSPGYSPGWLRRLTSDDQVVCDRYYEKLQVDPVWQVNPLIVASDVLSRAFFHPLTFLGDYVGRFAQDFAKHQTFWSIFNNLLSLLILVVLGGVIFMFFFKVGIFLWVNYHGGHRGPPTHRSRVEDIPERELGHMTEGSKRRDERLVLDRDRTKLDPHFDDHPVPDQGRIKPESRDRSIPDRDPDCDKEGQRFEDAKTDEPTATDGSGDARPDDTSFSEAEQT</sequence>
<keyword evidence="4 9" id="KW-0812">Transmembrane</keyword>
<dbReference type="Pfam" id="PF05934">
    <property type="entry name" value="MCLC"/>
    <property type="match status" value="1"/>
</dbReference>
<feature type="region of interest" description="Disordered" evidence="8">
    <location>
        <begin position="76"/>
        <end position="130"/>
    </location>
</feature>
<name>A0A4D5RHT2_IXOSC</name>
<dbReference type="PANTHER" id="PTHR34093:SF1">
    <property type="entry name" value="CHLORIDE CHANNEL CLIC-LIKE PROTEIN 1"/>
    <property type="match status" value="1"/>
</dbReference>
<comment type="similarity">
    <text evidence="2">Belongs to the chloride channel MCLC family.</text>
</comment>
<evidence type="ECO:0000313" key="10">
    <source>
        <dbReference type="EMBL" id="MOY36682.1"/>
    </source>
</evidence>
<evidence type="ECO:0000256" key="4">
    <source>
        <dbReference type="ARBA" id="ARBA00022692"/>
    </source>
</evidence>
<evidence type="ECO:0000256" key="6">
    <source>
        <dbReference type="ARBA" id="ARBA00023136"/>
    </source>
</evidence>
<feature type="transmembrane region" description="Helical" evidence="9">
    <location>
        <begin position="469"/>
        <end position="495"/>
    </location>
</feature>
<keyword evidence="5 9" id="KW-1133">Transmembrane helix</keyword>
<comment type="subcellular location">
    <subcellularLocation>
        <location evidence="1">Membrane</location>
        <topology evidence="1">Multi-pass membrane protein</topology>
    </subcellularLocation>
</comment>
<dbReference type="VEuPathDB" id="VectorBase:ISCI004237"/>
<feature type="compositionally biased region" description="Basic and acidic residues" evidence="8">
    <location>
        <begin position="509"/>
        <end position="587"/>
    </location>
</feature>
<dbReference type="AlphaFoldDB" id="A0A4D5RHT2"/>
<feature type="region of interest" description="Disordered" evidence="8">
    <location>
        <begin position="145"/>
        <end position="178"/>
    </location>
</feature>
<evidence type="ECO:0000256" key="9">
    <source>
        <dbReference type="SAM" id="Phobius"/>
    </source>
</evidence>
<evidence type="ECO:0000256" key="5">
    <source>
        <dbReference type="ARBA" id="ARBA00022989"/>
    </source>
</evidence>
<evidence type="ECO:0000256" key="7">
    <source>
        <dbReference type="SAM" id="Coils"/>
    </source>
</evidence>
<reference evidence="10" key="1">
    <citation type="submission" date="2019-04" db="EMBL/GenBank/DDBJ databases">
        <title>An insight into the mialome of Ixodes scapularis.</title>
        <authorList>
            <person name="Ribeiro J.M."/>
            <person name="Mather T.N."/>
            <person name="Karim S."/>
        </authorList>
    </citation>
    <scope>NUCLEOTIDE SEQUENCE</scope>
</reference>
<protein>
    <recommendedName>
        <fullName evidence="3">Chloride channel CLIC-like protein 1</fullName>
    </recommendedName>
</protein>
<dbReference type="OrthoDB" id="5837849at2759"/>
<dbReference type="VEuPathDB" id="VectorBase:ISCP_037139"/>
<evidence type="ECO:0000256" key="3">
    <source>
        <dbReference type="ARBA" id="ARBA00015571"/>
    </source>
</evidence>
<evidence type="ECO:0000256" key="1">
    <source>
        <dbReference type="ARBA" id="ARBA00004141"/>
    </source>
</evidence>
<organism evidence="10">
    <name type="scientific">Ixodes scapularis</name>
    <name type="common">Black-legged tick</name>
    <name type="synonym">Deer tick</name>
    <dbReference type="NCBI Taxonomy" id="6945"/>
    <lineage>
        <taxon>Eukaryota</taxon>
        <taxon>Metazoa</taxon>
        <taxon>Ecdysozoa</taxon>
        <taxon>Arthropoda</taxon>
        <taxon>Chelicerata</taxon>
        <taxon>Arachnida</taxon>
        <taxon>Acari</taxon>
        <taxon>Parasitiformes</taxon>
        <taxon>Ixodida</taxon>
        <taxon>Ixodoidea</taxon>
        <taxon>Ixodidae</taxon>
        <taxon>Ixodinae</taxon>
        <taxon>Ixodes</taxon>
    </lineage>
</organism>
<feature type="compositionally biased region" description="Polar residues" evidence="8">
    <location>
        <begin position="90"/>
        <end position="102"/>
    </location>
</feature>
<feature type="region of interest" description="Disordered" evidence="8">
    <location>
        <begin position="502"/>
        <end position="610"/>
    </location>
</feature>